<dbReference type="EMBL" id="NBCO01000080">
    <property type="protein sequence ID" value="ORC82967.1"/>
    <property type="molecule type" value="Genomic_DNA"/>
</dbReference>
<evidence type="ECO:0000313" key="3">
    <source>
        <dbReference type="Proteomes" id="UP000192257"/>
    </source>
</evidence>
<dbReference type="VEuPathDB" id="TriTrypDB:TM35_000801050"/>
<feature type="region of interest" description="Disordered" evidence="1">
    <location>
        <begin position="1"/>
        <end position="38"/>
    </location>
</feature>
<proteinExistence type="predicted"/>
<gene>
    <name evidence="2" type="ORF">TM35_000801050</name>
</gene>
<accession>A0A1X0NFG9</accession>
<keyword evidence="3" id="KW-1185">Reference proteome</keyword>
<name>A0A1X0NFG9_9TRYP</name>
<evidence type="ECO:0000313" key="2">
    <source>
        <dbReference type="EMBL" id="ORC82967.1"/>
    </source>
</evidence>
<organism evidence="2 3">
    <name type="scientific">Trypanosoma theileri</name>
    <dbReference type="NCBI Taxonomy" id="67003"/>
    <lineage>
        <taxon>Eukaryota</taxon>
        <taxon>Discoba</taxon>
        <taxon>Euglenozoa</taxon>
        <taxon>Kinetoplastea</taxon>
        <taxon>Metakinetoplastina</taxon>
        <taxon>Trypanosomatida</taxon>
        <taxon>Trypanosomatidae</taxon>
        <taxon>Trypanosoma</taxon>
    </lineage>
</organism>
<dbReference type="Proteomes" id="UP000192257">
    <property type="component" value="Unassembled WGS sequence"/>
</dbReference>
<evidence type="ECO:0000256" key="1">
    <source>
        <dbReference type="SAM" id="MobiDB-lite"/>
    </source>
</evidence>
<protein>
    <submittedName>
        <fullName evidence="2">Uncharacterized protein</fullName>
    </submittedName>
</protein>
<sequence>MIFHASRFSASGRKVPLPEPRRSKACRSHTNPTVEWSSNTTVSLPLTVHTHPMTVSHAHVREAPRHSPKCTLSPIPTERNRKTLENNNNRIPTTHKALTIQ</sequence>
<dbReference type="GeneID" id="39991151"/>
<reference evidence="2 3" key="1">
    <citation type="submission" date="2017-03" db="EMBL/GenBank/DDBJ databases">
        <title>An alternative strategy for trypanosome survival in the mammalian bloodstream revealed through genome and transcriptome analysis of the ubiquitous bovine parasite Trypanosoma (Megatrypanum) theileri.</title>
        <authorList>
            <person name="Kelly S."/>
            <person name="Ivens A."/>
            <person name="Mott A."/>
            <person name="O'Neill E."/>
            <person name="Emms D."/>
            <person name="Macleod O."/>
            <person name="Voorheis P."/>
            <person name="Matthews J."/>
            <person name="Matthews K."/>
            <person name="Carrington M."/>
        </authorList>
    </citation>
    <scope>NUCLEOTIDE SEQUENCE [LARGE SCALE GENOMIC DNA]</scope>
    <source>
        <strain evidence="2">Edinburgh</strain>
    </source>
</reference>
<dbReference type="AlphaFoldDB" id="A0A1X0NFG9"/>
<dbReference type="RefSeq" id="XP_028877334.1">
    <property type="nucleotide sequence ID" value="XM_029031371.1"/>
</dbReference>
<feature type="region of interest" description="Disordered" evidence="1">
    <location>
        <begin position="56"/>
        <end position="101"/>
    </location>
</feature>
<feature type="compositionally biased region" description="Polar residues" evidence="1">
    <location>
        <begin position="28"/>
        <end position="38"/>
    </location>
</feature>
<comment type="caution">
    <text evidence="2">The sequence shown here is derived from an EMBL/GenBank/DDBJ whole genome shotgun (WGS) entry which is preliminary data.</text>
</comment>